<reference evidence="2" key="1">
    <citation type="submission" date="2021-05" db="EMBL/GenBank/DDBJ databases">
        <authorList>
            <person name="Alioto T."/>
            <person name="Alioto T."/>
            <person name="Gomez Garrido J."/>
        </authorList>
    </citation>
    <scope>NUCLEOTIDE SEQUENCE</scope>
</reference>
<proteinExistence type="predicted"/>
<sequence>MIINFICLLSLRQPPQHIPLLCSFLGVFFFGVSLFSWFFKPFNRRGEESGLLDRTLVFFFGDLLLNTKGEEMGLGRTMKSSSTIFSGVLFSGLGGTLLTIFSGVLFSGLGRTSCVCVLTLFKSSSSFCCSAGDNGLVDFLTNFGGSGRLF</sequence>
<keyword evidence="1" id="KW-0472">Membrane</keyword>
<accession>A0A8D9DNT8</accession>
<organism evidence="2">
    <name type="scientific">Cacopsylla melanoneura</name>
    <dbReference type="NCBI Taxonomy" id="428564"/>
    <lineage>
        <taxon>Eukaryota</taxon>
        <taxon>Metazoa</taxon>
        <taxon>Ecdysozoa</taxon>
        <taxon>Arthropoda</taxon>
        <taxon>Hexapoda</taxon>
        <taxon>Insecta</taxon>
        <taxon>Pterygota</taxon>
        <taxon>Neoptera</taxon>
        <taxon>Paraneoptera</taxon>
        <taxon>Hemiptera</taxon>
        <taxon>Sternorrhyncha</taxon>
        <taxon>Psylloidea</taxon>
        <taxon>Psyllidae</taxon>
        <taxon>Psyllinae</taxon>
        <taxon>Cacopsylla</taxon>
    </lineage>
</organism>
<dbReference type="AlphaFoldDB" id="A0A8D9DNT8"/>
<feature type="transmembrane region" description="Helical" evidence="1">
    <location>
        <begin position="18"/>
        <end position="39"/>
    </location>
</feature>
<name>A0A8D9DNT8_9HEMI</name>
<dbReference type="EMBL" id="HBUF01370704">
    <property type="protein sequence ID" value="CAG6725997.1"/>
    <property type="molecule type" value="Transcribed_RNA"/>
</dbReference>
<keyword evidence="1" id="KW-1133">Transmembrane helix</keyword>
<evidence type="ECO:0000256" key="1">
    <source>
        <dbReference type="SAM" id="Phobius"/>
    </source>
</evidence>
<feature type="transmembrane region" description="Helical" evidence="1">
    <location>
        <begin position="84"/>
        <end position="106"/>
    </location>
</feature>
<keyword evidence="1" id="KW-0812">Transmembrane</keyword>
<evidence type="ECO:0000313" key="2">
    <source>
        <dbReference type="EMBL" id="CAG6725997.1"/>
    </source>
</evidence>
<protein>
    <submittedName>
        <fullName evidence="2">Uncharacterized protein</fullName>
    </submittedName>
</protein>